<keyword evidence="2" id="KW-1185">Reference proteome</keyword>
<name>A0A392R7Z1_9FABA</name>
<evidence type="ECO:0000313" key="1">
    <source>
        <dbReference type="EMBL" id="MCI32738.1"/>
    </source>
</evidence>
<accession>A0A392R7Z1</accession>
<dbReference type="AlphaFoldDB" id="A0A392R7Z1"/>
<organism evidence="1 2">
    <name type="scientific">Trifolium medium</name>
    <dbReference type="NCBI Taxonomy" id="97028"/>
    <lineage>
        <taxon>Eukaryota</taxon>
        <taxon>Viridiplantae</taxon>
        <taxon>Streptophyta</taxon>
        <taxon>Embryophyta</taxon>
        <taxon>Tracheophyta</taxon>
        <taxon>Spermatophyta</taxon>
        <taxon>Magnoliopsida</taxon>
        <taxon>eudicotyledons</taxon>
        <taxon>Gunneridae</taxon>
        <taxon>Pentapetalae</taxon>
        <taxon>rosids</taxon>
        <taxon>fabids</taxon>
        <taxon>Fabales</taxon>
        <taxon>Fabaceae</taxon>
        <taxon>Papilionoideae</taxon>
        <taxon>50 kb inversion clade</taxon>
        <taxon>NPAAA clade</taxon>
        <taxon>Hologalegina</taxon>
        <taxon>IRL clade</taxon>
        <taxon>Trifolieae</taxon>
        <taxon>Trifolium</taxon>
    </lineage>
</organism>
<comment type="caution">
    <text evidence="1">The sequence shown here is derived from an EMBL/GenBank/DDBJ whole genome shotgun (WGS) entry which is preliminary data.</text>
</comment>
<evidence type="ECO:0000313" key="2">
    <source>
        <dbReference type="Proteomes" id="UP000265520"/>
    </source>
</evidence>
<feature type="non-terminal residue" evidence="1">
    <location>
        <position position="126"/>
    </location>
</feature>
<sequence length="126" mass="14207">MQLASWNILTKPKGLGGLGLRRLETVNQACLAKLGWKLYIGADELWCDVIRGKYGCRNFKEEGVSHASASSLWKNIVKLRPQLKQYCFWVIGNGTGVEAWHDAWIDVGLRVADMDINIPENLLHAR</sequence>
<proteinExistence type="predicted"/>
<reference evidence="1 2" key="1">
    <citation type="journal article" date="2018" name="Front. Plant Sci.">
        <title>Red Clover (Trifolium pratense) and Zigzag Clover (T. medium) - A Picture of Genomic Similarities and Differences.</title>
        <authorList>
            <person name="Dluhosova J."/>
            <person name="Istvanek J."/>
            <person name="Nedelnik J."/>
            <person name="Repkova J."/>
        </authorList>
    </citation>
    <scope>NUCLEOTIDE SEQUENCE [LARGE SCALE GENOMIC DNA]</scope>
    <source>
        <strain evidence="2">cv. 10/8</strain>
        <tissue evidence="1">Leaf</tissue>
    </source>
</reference>
<dbReference type="Proteomes" id="UP000265520">
    <property type="component" value="Unassembled WGS sequence"/>
</dbReference>
<protein>
    <submittedName>
        <fullName evidence="1">Putative ribonuclease H protein</fullName>
    </submittedName>
</protein>
<dbReference type="EMBL" id="LXQA010198330">
    <property type="protein sequence ID" value="MCI32738.1"/>
    <property type="molecule type" value="Genomic_DNA"/>
</dbReference>